<protein>
    <submittedName>
        <fullName evidence="1">Uncharacterized protein</fullName>
    </submittedName>
</protein>
<keyword evidence="2" id="KW-1185">Reference proteome</keyword>
<name>A0A2P5C1U4_PARAD</name>
<dbReference type="Proteomes" id="UP000237105">
    <property type="component" value="Unassembled WGS sequence"/>
</dbReference>
<gene>
    <name evidence="1" type="ORF">PanWU01x14_190990</name>
</gene>
<comment type="caution">
    <text evidence="1">The sequence shown here is derived from an EMBL/GenBank/DDBJ whole genome shotgun (WGS) entry which is preliminary data.</text>
</comment>
<evidence type="ECO:0000313" key="1">
    <source>
        <dbReference type="EMBL" id="PON54991.1"/>
    </source>
</evidence>
<dbReference type="AlphaFoldDB" id="A0A2P5C1U4"/>
<accession>A0A2P5C1U4</accession>
<dbReference type="EMBL" id="JXTB01000187">
    <property type="protein sequence ID" value="PON54991.1"/>
    <property type="molecule type" value="Genomic_DNA"/>
</dbReference>
<reference evidence="2" key="1">
    <citation type="submission" date="2016-06" db="EMBL/GenBank/DDBJ databases">
        <title>Parallel loss of symbiosis genes in relatives of nitrogen-fixing non-legume Parasponia.</title>
        <authorList>
            <person name="Van Velzen R."/>
            <person name="Holmer R."/>
            <person name="Bu F."/>
            <person name="Rutten L."/>
            <person name="Van Zeijl A."/>
            <person name="Liu W."/>
            <person name="Santuari L."/>
            <person name="Cao Q."/>
            <person name="Sharma T."/>
            <person name="Shen D."/>
            <person name="Roswanjaya Y."/>
            <person name="Wardhani T."/>
            <person name="Kalhor M.S."/>
            <person name="Jansen J."/>
            <person name="Van den Hoogen J."/>
            <person name="Gungor B."/>
            <person name="Hartog M."/>
            <person name="Hontelez J."/>
            <person name="Verver J."/>
            <person name="Yang W.-C."/>
            <person name="Schijlen E."/>
            <person name="Repin R."/>
            <person name="Schilthuizen M."/>
            <person name="Schranz E."/>
            <person name="Heidstra R."/>
            <person name="Miyata K."/>
            <person name="Fedorova E."/>
            <person name="Kohlen W."/>
            <person name="Bisseling T."/>
            <person name="Smit S."/>
            <person name="Geurts R."/>
        </authorList>
    </citation>
    <scope>NUCLEOTIDE SEQUENCE [LARGE SCALE GENOMIC DNA]</scope>
    <source>
        <strain evidence="2">cv. WU1-14</strain>
    </source>
</reference>
<proteinExistence type="predicted"/>
<sequence>MAFVFGDGAFASSSLSLPRSTFSHRRRQTVGAVSHQSSTCLELLMLDSPTVHVSLLSHIFLNSKHDRRGARFGHIAVLSGWLVLARAPTQKRIKCSVRVWSRGAVFHCIQSEDPLGLLTPTTVEVRIAVPRQQTLGSEDPWGF</sequence>
<organism evidence="1 2">
    <name type="scientific">Parasponia andersonii</name>
    <name type="common">Sponia andersonii</name>
    <dbReference type="NCBI Taxonomy" id="3476"/>
    <lineage>
        <taxon>Eukaryota</taxon>
        <taxon>Viridiplantae</taxon>
        <taxon>Streptophyta</taxon>
        <taxon>Embryophyta</taxon>
        <taxon>Tracheophyta</taxon>
        <taxon>Spermatophyta</taxon>
        <taxon>Magnoliopsida</taxon>
        <taxon>eudicotyledons</taxon>
        <taxon>Gunneridae</taxon>
        <taxon>Pentapetalae</taxon>
        <taxon>rosids</taxon>
        <taxon>fabids</taxon>
        <taxon>Rosales</taxon>
        <taxon>Cannabaceae</taxon>
        <taxon>Parasponia</taxon>
    </lineage>
</organism>
<evidence type="ECO:0000313" key="2">
    <source>
        <dbReference type="Proteomes" id="UP000237105"/>
    </source>
</evidence>